<organism evidence="1">
    <name type="scientific">mine drainage metagenome</name>
    <dbReference type="NCBI Taxonomy" id="410659"/>
    <lineage>
        <taxon>unclassified sequences</taxon>
        <taxon>metagenomes</taxon>
        <taxon>ecological metagenomes</taxon>
    </lineage>
</organism>
<reference evidence="1" key="2">
    <citation type="journal article" date="2014" name="ISME J.">
        <title>Microbial stratification in low pH oxic and suboxic macroscopic growths along an acid mine drainage.</title>
        <authorList>
            <person name="Mendez-Garcia C."/>
            <person name="Mesa V."/>
            <person name="Sprenger R.R."/>
            <person name="Richter M."/>
            <person name="Diez M.S."/>
            <person name="Solano J."/>
            <person name="Bargiela R."/>
            <person name="Golyshina O.V."/>
            <person name="Manteca A."/>
            <person name="Ramos J.L."/>
            <person name="Gallego J.R."/>
            <person name="Llorente I."/>
            <person name="Martins Dos Santos V.A."/>
            <person name="Jensen O.N."/>
            <person name="Pelaez A.I."/>
            <person name="Sanchez J."/>
            <person name="Ferrer M."/>
        </authorList>
    </citation>
    <scope>NUCLEOTIDE SEQUENCE</scope>
</reference>
<comment type="caution">
    <text evidence="1">The sequence shown here is derived from an EMBL/GenBank/DDBJ whole genome shotgun (WGS) entry which is preliminary data.</text>
</comment>
<gene>
    <name evidence="1" type="ORF">B1A_12552</name>
</gene>
<name>T1BIJ6_9ZZZZ</name>
<dbReference type="AlphaFoldDB" id="T1BIJ6"/>
<sequence length="31" mass="3444">GATTCEILEYAKLTKAKVRGTLGDYMGFKDY</sequence>
<proteinExistence type="predicted"/>
<feature type="non-terminal residue" evidence="1">
    <location>
        <position position="1"/>
    </location>
</feature>
<protein>
    <submittedName>
        <fullName evidence="1">Uncharacterized protein</fullName>
    </submittedName>
</protein>
<reference evidence="1" key="1">
    <citation type="submission" date="2013-08" db="EMBL/GenBank/DDBJ databases">
        <authorList>
            <person name="Mendez C."/>
            <person name="Richter M."/>
            <person name="Ferrer M."/>
            <person name="Sanchez J."/>
        </authorList>
    </citation>
    <scope>NUCLEOTIDE SEQUENCE</scope>
</reference>
<accession>T1BIJ6</accession>
<dbReference type="EMBL" id="AUZX01009126">
    <property type="protein sequence ID" value="EQD52939.1"/>
    <property type="molecule type" value="Genomic_DNA"/>
</dbReference>
<evidence type="ECO:0000313" key="1">
    <source>
        <dbReference type="EMBL" id="EQD52939.1"/>
    </source>
</evidence>